<dbReference type="Proteomes" id="UP000631421">
    <property type="component" value="Unassembled WGS sequence"/>
</dbReference>
<organism evidence="1 2">
    <name type="scientific">Pseudanabaena cinerea FACHB-1277</name>
    <dbReference type="NCBI Taxonomy" id="2949581"/>
    <lineage>
        <taxon>Bacteria</taxon>
        <taxon>Bacillati</taxon>
        <taxon>Cyanobacteriota</taxon>
        <taxon>Cyanophyceae</taxon>
        <taxon>Pseudanabaenales</taxon>
        <taxon>Pseudanabaenaceae</taxon>
        <taxon>Pseudanabaena</taxon>
        <taxon>Pseudanabaena cinerea</taxon>
    </lineage>
</organism>
<evidence type="ECO:0000313" key="2">
    <source>
        <dbReference type="Proteomes" id="UP000631421"/>
    </source>
</evidence>
<dbReference type="InterPro" id="IPR025528">
    <property type="entry name" value="BrnA_antitoxin"/>
</dbReference>
<keyword evidence="2" id="KW-1185">Reference proteome</keyword>
<comment type="caution">
    <text evidence="1">The sequence shown here is derived from an EMBL/GenBank/DDBJ whole genome shotgun (WGS) entry which is preliminary data.</text>
</comment>
<reference evidence="1" key="2">
    <citation type="submission" date="2020-08" db="EMBL/GenBank/DDBJ databases">
        <authorList>
            <person name="Chen M."/>
            <person name="Teng W."/>
            <person name="Zhao L."/>
            <person name="Hu C."/>
            <person name="Zhou Y."/>
            <person name="Han B."/>
            <person name="Song L."/>
            <person name="Shu W."/>
        </authorList>
    </citation>
    <scope>NUCLEOTIDE SEQUENCE</scope>
    <source>
        <strain evidence="1">FACHB-1277</strain>
    </source>
</reference>
<accession>A0A926UZH2</accession>
<gene>
    <name evidence="1" type="ORF">H6F44_22520</name>
</gene>
<sequence length="85" mass="9931">MNISRKRLEELQNIPDEEIDTSDIPELDDHFWANAKIVKPITKQAVSIRLDSDILEWFKSQGKGYQSTINNVLRTYVNHQQTMSK</sequence>
<dbReference type="Pfam" id="PF14384">
    <property type="entry name" value="BrnA_antitoxin"/>
    <property type="match status" value="1"/>
</dbReference>
<dbReference type="EMBL" id="JACJPY010000166">
    <property type="protein sequence ID" value="MBD2152862.1"/>
    <property type="molecule type" value="Genomic_DNA"/>
</dbReference>
<protein>
    <submittedName>
        <fullName evidence="1">BrnA antitoxin family protein</fullName>
    </submittedName>
</protein>
<name>A0A926UZH2_9CYAN</name>
<dbReference type="AlphaFoldDB" id="A0A926UZH2"/>
<evidence type="ECO:0000313" key="1">
    <source>
        <dbReference type="EMBL" id="MBD2152862.1"/>
    </source>
</evidence>
<reference evidence="1" key="1">
    <citation type="journal article" date="2015" name="ISME J.">
        <title>Draft Genome Sequence of Streptomyces incarnatus NRRL8089, which Produces the Nucleoside Antibiotic Sinefungin.</title>
        <authorList>
            <person name="Oshima K."/>
            <person name="Hattori M."/>
            <person name="Shimizu H."/>
            <person name="Fukuda K."/>
            <person name="Nemoto M."/>
            <person name="Inagaki K."/>
            <person name="Tamura T."/>
        </authorList>
    </citation>
    <scope>NUCLEOTIDE SEQUENCE</scope>
    <source>
        <strain evidence="1">FACHB-1277</strain>
    </source>
</reference>
<proteinExistence type="predicted"/>
<dbReference type="RefSeq" id="WP_190353317.1">
    <property type="nucleotide sequence ID" value="NZ_JACJPY010000166.1"/>
</dbReference>